<sequence length="114" mass="13232">MKNNLKYVRERAGIPQQDIATLLDMKPPNLIRYENGQRNPTPEIILTYHILFGATLNDLFIPLVKTVKRNLVHRSLGLIDLLNVNQSPKSIKRIAYLNEVVNLLNQEHEYESRN</sequence>
<dbReference type="GO" id="GO:0003677">
    <property type="term" value="F:DNA binding"/>
    <property type="evidence" value="ECO:0007669"/>
    <property type="project" value="InterPro"/>
</dbReference>
<dbReference type="SMART" id="SM00530">
    <property type="entry name" value="HTH_XRE"/>
    <property type="match status" value="1"/>
</dbReference>
<organism evidence="2 3">
    <name type="scientific">Polaribacter marinus</name>
    <dbReference type="NCBI Taxonomy" id="2916838"/>
    <lineage>
        <taxon>Bacteria</taxon>
        <taxon>Pseudomonadati</taxon>
        <taxon>Bacteroidota</taxon>
        <taxon>Flavobacteriia</taxon>
        <taxon>Flavobacteriales</taxon>
        <taxon>Flavobacteriaceae</taxon>
    </lineage>
</organism>
<accession>A0A9X1VR50</accession>
<dbReference type="PROSITE" id="PS50943">
    <property type="entry name" value="HTH_CROC1"/>
    <property type="match status" value="1"/>
</dbReference>
<dbReference type="EMBL" id="JAKQYM010000015">
    <property type="protein sequence ID" value="MCI2230318.1"/>
    <property type="molecule type" value="Genomic_DNA"/>
</dbReference>
<dbReference type="Proteomes" id="UP001139369">
    <property type="component" value="Unassembled WGS sequence"/>
</dbReference>
<dbReference type="Gene3D" id="1.10.260.40">
    <property type="entry name" value="lambda repressor-like DNA-binding domains"/>
    <property type="match status" value="1"/>
</dbReference>
<dbReference type="CDD" id="cd00093">
    <property type="entry name" value="HTH_XRE"/>
    <property type="match status" value="1"/>
</dbReference>
<comment type="caution">
    <text evidence="2">The sequence shown here is derived from an EMBL/GenBank/DDBJ whole genome shotgun (WGS) entry which is preliminary data.</text>
</comment>
<evidence type="ECO:0000259" key="1">
    <source>
        <dbReference type="PROSITE" id="PS50943"/>
    </source>
</evidence>
<dbReference type="InterPro" id="IPR001387">
    <property type="entry name" value="Cro/C1-type_HTH"/>
</dbReference>
<proteinExistence type="predicted"/>
<evidence type="ECO:0000313" key="2">
    <source>
        <dbReference type="EMBL" id="MCI2230318.1"/>
    </source>
</evidence>
<feature type="domain" description="HTH cro/C1-type" evidence="1">
    <location>
        <begin position="5"/>
        <end position="59"/>
    </location>
</feature>
<reference evidence="2" key="1">
    <citation type="submission" date="2022-02" db="EMBL/GenBank/DDBJ databases">
        <title>Polaribacter sp. MSW13, isolated from seawater.</title>
        <authorList>
            <person name="Kristyanto S."/>
            <person name="Jung J."/>
            <person name="Jeon C.O."/>
        </authorList>
    </citation>
    <scope>NUCLEOTIDE SEQUENCE</scope>
    <source>
        <strain evidence="2">MSW13</strain>
    </source>
</reference>
<evidence type="ECO:0000313" key="3">
    <source>
        <dbReference type="Proteomes" id="UP001139369"/>
    </source>
</evidence>
<dbReference type="SUPFAM" id="SSF47413">
    <property type="entry name" value="lambda repressor-like DNA-binding domains"/>
    <property type="match status" value="1"/>
</dbReference>
<dbReference type="InterPro" id="IPR010982">
    <property type="entry name" value="Lambda_DNA-bd_dom_sf"/>
</dbReference>
<keyword evidence="3" id="KW-1185">Reference proteome</keyword>
<dbReference type="RefSeq" id="WP_242179428.1">
    <property type="nucleotide sequence ID" value="NZ_JAKQYM010000015.1"/>
</dbReference>
<dbReference type="AlphaFoldDB" id="A0A9X1VR50"/>
<dbReference type="Pfam" id="PF01381">
    <property type="entry name" value="HTH_3"/>
    <property type="match status" value="1"/>
</dbReference>
<gene>
    <name evidence="2" type="ORF">MC378_14155</name>
</gene>
<protein>
    <submittedName>
        <fullName evidence="2">Helix-turn-helix domain-containing protein</fullName>
    </submittedName>
</protein>
<name>A0A9X1VR50_9FLAO</name>